<protein>
    <recommendedName>
        <fullName evidence="3">Peptidase M15</fullName>
    </recommendedName>
</protein>
<evidence type="ECO:0000313" key="2">
    <source>
        <dbReference type="Proteomes" id="UP000519897"/>
    </source>
</evidence>
<dbReference type="SUPFAM" id="SSF55166">
    <property type="entry name" value="Hedgehog/DD-peptidase"/>
    <property type="match status" value="1"/>
</dbReference>
<evidence type="ECO:0000313" key="1">
    <source>
        <dbReference type="EMBL" id="MBB4145947.1"/>
    </source>
</evidence>
<name>A0A7W6PU83_9HYPH</name>
<gene>
    <name evidence="1" type="ORF">GGQ72_004513</name>
</gene>
<comment type="caution">
    <text evidence="1">The sequence shown here is derived from an EMBL/GenBank/DDBJ whole genome shotgun (WGS) entry which is preliminary data.</text>
</comment>
<keyword evidence="2" id="KW-1185">Reference proteome</keyword>
<dbReference type="EMBL" id="JACIEC010000014">
    <property type="protein sequence ID" value="MBB4145947.1"/>
    <property type="molecule type" value="Genomic_DNA"/>
</dbReference>
<organism evidence="1 2">
    <name type="scientific">Rhizobium rhizoryzae</name>
    <dbReference type="NCBI Taxonomy" id="451876"/>
    <lineage>
        <taxon>Bacteria</taxon>
        <taxon>Pseudomonadati</taxon>
        <taxon>Pseudomonadota</taxon>
        <taxon>Alphaproteobacteria</taxon>
        <taxon>Hyphomicrobiales</taxon>
        <taxon>Rhizobiaceae</taxon>
        <taxon>Rhizobium/Agrobacterium group</taxon>
        <taxon>Rhizobium</taxon>
    </lineage>
</organism>
<dbReference type="RefSeq" id="WP_165130539.1">
    <property type="nucleotide sequence ID" value="NZ_CP049248.1"/>
</dbReference>
<accession>A0A7W6PU83</accession>
<proteinExistence type="predicted"/>
<dbReference type="Proteomes" id="UP000519897">
    <property type="component" value="Unassembled WGS sequence"/>
</dbReference>
<sequence>MKKPASVASLTEFGRVRLSKTFFMRDFLFSDIASIHGFNNVPDNPDLAIAAGTRLCEDLLEPLQDRFGRIAVRSAYRSAEVNGFGNDMQRAGKSGYNCAVNEANYAGHIWDRLDAEGCMGATACIVVPSFWDRFNAEGDWQKLAWWIHDHLPYSSLYFFPKYWAFNITWHERPVRRIDSYVKPSGCLTKPGMANHAGSHEEEWEPIFQSRQRAQLTRIT</sequence>
<evidence type="ECO:0008006" key="3">
    <source>
        <dbReference type="Google" id="ProtNLM"/>
    </source>
</evidence>
<dbReference type="InterPro" id="IPR009045">
    <property type="entry name" value="Zn_M74/Hedgehog-like"/>
</dbReference>
<reference evidence="1 2" key="1">
    <citation type="submission" date="2020-08" db="EMBL/GenBank/DDBJ databases">
        <title>Genomic Encyclopedia of Type Strains, Phase IV (KMG-IV): sequencing the most valuable type-strain genomes for metagenomic binning, comparative biology and taxonomic classification.</title>
        <authorList>
            <person name="Goeker M."/>
        </authorList>
    </citation>
    <scope>NUCLEOTIDE SEQUENCE [LARGE SCALE GENOMIC DNA]</scope>
    <source>
        <strain evidence="1 2">DSM 29514</strain>
    </source>
</reference>
<dbReference type="AlphaFoldDB" id="A0A7W6PU83"/>